<evidence type="ECO:0000313" key="2">
    <source>
        <dbReference type="Proteomes" id="UP000186817"/>
    </source>
</evidence>
<dbReference type="EMBL" id="LSRX01000369">
    <property type="protein sequence ID" value="OLP99260.1"/>
    <property type="molecule type" value="Genomic_DNA"/>
</dbReference>
<protein>
    <submittedName>
        <fullName evidence="1">Uncharacterized protein</fullName>
    </submittedName>
</protein>
<comment type="caution">
    <text evidence="1">The sequence shown here is derived from an EMBL/GenBank/DDBJ whole genome shotgun (WGS) entry which is preliminary data.</text>
</comment>
<dbReference type="Proteomes" id="UP000186817">
    <property type="component" value="Unassembled WGS sequence"/>
</dbReference>
<sequence>MGTVGPLLVIDKIVEEQKAKDWDAWARKMQKGGSRPQEDTRDGRDYILNVLKSSDPDNPTRVAVGLREVRAWMMTACRAWALTLAFAGVLPWAFCGFPRGRVAVSSARLAKGFGTEAEKEEQDLKETEGDMMVELFKMIQNEEDKEDWAEPIVKLPGPLRPPAAPAKYKALTKIRLRVAPHSLADLTTPTYTIQPGQEFYVVAEQEHEESPNVLWLRTDQDAGGAWLLERGVAGAFANKKVVRRIAGTLGATKRPPLMEISEVPTELAEEAAELALEAEALPPLPSNQKKREEFAGVNMAPPSAYERRKPILELLEDPEIQAVCKEMGVDMESLRQNPAFIEEIARQLYGDEVVS</sequence>
<dbReference type="OrthoDB" id="10322610at2759"/>
<keyword evidence="2" id="KW-1185">Reference proteome</keyword>
<dbReference type="AlphaFoldDB" id="A0A1Q9DVS3"/>
<name>A0A1Q9DVS3_SYMMI</name>
<gene>
    <name evidence="1" type="ORF">AK812_SmicGene18205</name>
</gene>
<organism evidence="1 2">
    <name type="scientific">Symbiodinium microadriaticum</name>
    <name type="common">Dinoflagellate</name>
    <name type="synonym">Zooxanthella microadriatica</name>
    <dbReference type="NCBI Taxonomy" id="2951"/>
    <lineage>
        <taxon>Eukaryota</taxon>
        <taxon>Sar</taxon>
        <taxon>Alveolata</taxon>
        <taxon>Dinophyceae</taxon>
        <taxon>Suessiales</taxon>
        <taxon>Symbiodiniaceae</taxon>
        <taxon>Symbiodinium</taxon>
    </lineage>
</organism>
<accession>A0A1Q9DVS3</accession>
<proteinExistence type="predicted"/>
<evidence type="ECO:0000313" key="1">
    <source>
        <dbReference type="EMBL" id="OLP99260.1"/>
    </source>
</evidence>
<reference evidence="1 2" key="1">
    <citation type="submission" date="2016-02" db="EMBL/GenBank/DDBJ databases">
        <title>Genome analysis of coral dinoflagellate symbionts highlights evolutionary adaptations to a symbiotic lifestyle.</title>
        <authorList>
            <person name="Aranda M."/>
            <person name="Li Y."/>
            <person name="Liew Y.J."/>
            <person name="Baumgarten S."/>
            <person name="Simakov O."/>
            <person name="Wilson M."/>
            <person name="Piel J."/>
            <person name="Ashoor H."/>
            <person name="Bougouffa S."/>
            <person name="Bajic V.B."/>
            <person name="Ryu T."/>
            <person name="Ravasi T."/>
            <person name="Bayer T."/>
            <person name="Micklem G."/>
            <person name="Kim H."/>
            <person name="Bhak J."/>
            <person name="Lajeunesse T.C."/>
            <person name="Voolstra C.R."/>
        </authorList>
    </citation>
    <scope>NUCLEOTIDE SEQUENCE [LARGE SCALE GENOMIC DNA]</scope>
    <source>
        <strain evidence="1 2">CCMP2467</strain>
    </source>
</reference>